<comment type="caution">
    <text evidence="7">Lacks conserved residue(s) required for the propagation of feature annotation.</text>
</comment>
<feature type="domain" description="Major facilitator superfamily (MFS) profile" evidence="8">
    <location>
        <begin position="320"/>
        <end position="424"/>
    </location>
</feature>
<dbReference type="InterPro" id="IPR010656">
    <property type="entry name" value="DctM"/>
</dbReference>
<evidence type="ECO:0000256" key="3">
    <source>
        <dbReference type="ARBA" id="ARBA00022519"/>
    </source>
</evidence>
<feature type="transmembrane region" description="Helical" evidence="7">
    <location>
        <begin position="396"/>
        <end position="418"/>
    </location>
</feature>
<dbReference type="Proteomes" id="UP000030418">
    <property type="component" value="Unassembled WGS sequence"/>
</dbReference>
<evidence type="ECO:0000256" key="7">
    <source>
        <dbReference type="RuleBase" id="RU369079"/>
    </source>
</evidence>
<dbReference type="PANTHER" id="PTHR33362">
    <property type="entry name" value="SIALIC ACID TRAP TRANSPORTER PERMEASE PROTEIN SIAT-RELATED"/>
    <property type="match status" value="1"/>
</dbReference>
<keyword evidence="2" id="KW-1003">Cell membrane</keyword>
<dbReference type="PIRSF" id="PIRSF006066">
    <property type="entry name" value="HI0050"/>
    <property type="match status" value="1"/>
</dbReference>
<evidence type="ECO:0000256" key="6">
    <source>
        <dbReference type="ARBA" id="ARBA00023136"/>
    </source>
</evidence>
<evidence type="ECO:0000256" key="1">
    <source>
        <dbReference type="ARBA" id="ARBA00004429"/>
    </source>
</evidence>
<dbReference type="AlphaFoldDB" id="A0A0A2XMH7"/>
<evidence type="ECO:0000256" key="5">
    <source>
        <dbReference type="ARBA" id="ARBA00022989"/>
    </source>
</evidence>
<evidence type="ECO:0000313" key="9">
    <source>
        <dbReference type="EMBL" id="KGQ33541.1"/>
    </source>
</evidence>
<dbReference type="InterPro" id="IPR004681">
    <property type="entry name" value="TRAP_DctM"/>
</dbReference>
<feature type="transmembrane region" description="Helical" evidence="7">
    <location>
        <begin position="215"/>
        <end position="235"/>
    </location>
</feature>
<gene>
    <name evidence="9" type="ORF">P375_02870</name>
</gene>
<evidence type="ECO:0000256" key="4">
    <source>
        <dbReference type="ARBA" id="ARBA00022692"/>
    </source>
</evidence>
<keyword evidence="3 7" id="KW-0997">Cell inner membrane</keyword>
<comment type="subcellular location">
    <subcellularLocation>
        <location evidence="1 7">Cell inner membrane</location>
        <topology evidence="1 7">Multi-pass membrane protein</topology>
    </subcellularLocation>
</comment>
<feature type="transmembrane region" description="Helical" evidence="7">
    <location>
        <begin position="135"/>
        <end position="159"/>
    </location>
</feature>
<dbReference type="EMBL" id="JPXY01000014">
    <property type="protein sequence ID" value="KGQ33541.1"/>
    <property type="molecule type" value="Genomic_DNA"/>
</dbReference>
<evidence type="ECO:0000313" key="10">
    <source>
        <dbReference type="Proteomes" id="UP000030418"/>
    </source>
</evidence>
<name>A0A0A2XMH7_9PAST</name>
<protein>
    <recommendedName>
        <fullName evidence="7">TRAP transporter large permease protein</fullName>
    </recommendedName>
</protein>
<feature type="transmembrane region" description="Helical" evidence="7">
    <location>
        <begin position="7"/>
        <end position="35"/>
    </location>
</feature>
<dbReference type="PANTHER" id="PTHR33362:SF2">
    <property type="entry name" value="TRAP TRANSPORTER LARGE PERMEASE PROTEIN"/>
    <property type="match status" value="1"/>
</dbReference>
<feature type="transmembrane region" description="Helical" evidence="7">
    <location>
        <begin position="271"/>
        <end position="294"/>
    </location>
</feature>
<organism evidence="9 10">
    <name type="scientific">Gallibacterium genomosp. 2</name>
    <dbReference type="NCBI Taxonomy" id="155517"/>
    <lineage>
        <taxon>Bacteria</taxon>
        <taxon>Pseudomonadati</taxon>
        <taxon>Pseudomonadota</taxon>
        <taxon>Gammaproteobacteria</taxon>
        <taxon>Pasteurellales</taxon>
        <taxon>Pasteurellaceae</taxon>
        <taxon>Gallibacterium</taxon>
    </lineage>
</organism>
<evidence type="ECO:0000256" key="2">
    <source>
        <dbReference type="ARBA" id="ARBA00022475"/>
    </source>
</evidence>
<accession>A0A0A2XMH7</accession>
<comment type="caution">
    <text evidence="9">The sequence shown here is derived from an EMBL/GenBank/DDBJ whole genome shotgun (WGS) entry which is preliminary data.</text>
</comment>
<feature type="transmembrane region" description="Helical" evidence="7">
    <location>
        <begin position="171"/>
        <end position="194"/>
    </location>
</feature>
<comment type="similarity">
    <text evidence="7">Belongs to the TRAP transporter large permease family.</text>
</comment>
<keyword evidence="4 7" id="KW-0812">Transmembrane</keyword>
<dbReference type="RefSeq" id="WP_039134108.1">
    <property type="nucleotide sequence ID" value="NZ_JPXY01000014.1"/>
</dbReference>
<reference evidence="9 10" key="1">
    <citation type="submission" date="2014-08" db="EMBL/GenBank/DDBJ databases">
        <title>Chaperone-usher fimbriae in a diverse selection of Gallibacterium genomes.</title>
        <authorList>
            <person name="Kudirkiene E."/>
            <person name="Bager R.J."/>
            <person name="Johnson T.J."/>
            <person name="Bojesen A.M."/>
        </authorList>
    </citation>
    <scope>NUCLEOTIDE SEQUENCE [LARGE SCALE GENOMIC DNA]</scope>
    <source>
        <strain evidence="9 10">CCM5976</strain>
    </source>
</reference>
<dbReference type="GO" id="GO:0022857">
    <property type="term" value="F:transmembrane transporter activity"/>
    <property type="evidence" value="ECO:0007669"/>
    <property type="project" value="UniProtKB-UniRule"/>
</dbReference>
<feature type="transmembrane region" description="Helical" evidence="7">
    <location>
        <begin position="47"/>
        <end position="69"/>
    </location>
</feature>
<keyword evidence="6 7" id="KW-0472">Membrane</keyword>
<comment type="function">
    <text evidence="7">Part of the tripartite ATP-independent periplasmic (TRAP) transport system.</text>
</comment>
<keyword evidence="5 7" id="KW-1133">Transmembrane helix</keyword>
<sequence length="424" mass="45414">MTLLAITILFILFIFIGIPIAYSIAISALLGVVLIGNVPYTVIPMKMFYGLNSYVLLAVPLFILTASIMNRGNISKKLINFSLGIVGRYPGGLGHANVLVSMLFAGVSGSSQADTAGIGKILIPNMIDKGYSKEMAVGVTAASSTIGSIIPPSITMVIYAGLTNTSVGKLFIGGLLPGILIGLGMMAFVYYVAIKEHLPKEKPITLSLFWQLFKQSLPALLTPLIIILGIVFGIFTATEAAAFSAIYAYLVSAYYYKTISYRDIPKILIETLELSCLSLFALAAASALGEFLGYMRINHIVAGFFSNLYSGEYVFFLLIILFFLFIGTFMDAIPAMVLFVPVIYPVAQSIGVDPVQLGIVIIITLSIGLITPPYGLCLLISSVIGGLSIDRSFKAVLPYIAIILVVLAVVIFIPSILLSDIVIS</sequence>
<comment type="subunit">
    <text evidence="7">The complex comprises the extracytoplasmic solute receptor protein and the two transmembrane proteins.</text>
</comment>
<keyword evidence="10" id="KW-1185">Reference proteome</keyword>
<dbReference type="InterPro" id="IPR020846">
    <property type="entry name" value="MFS_dom"/>
</dbReference>
<evidence type="ECO:0000259" key="8">
    <source>
        <dbReference type="PROSITE" id="PS50850"/>
    </source>
</evidence>
<dbReference type="Pfam" id="PF06808">
    <property type="entry name" value="DctM"/>
    <property type="match status" value="1"/>
</dbReference>
<feature type="transmembrane region" description="Helical" evidence="7">
    <location>
        <begin position="314"/>
        <end position="347"/>
    </location>
</feature>
<dbReference type="NCBIfam" id="TIGR00786">
    <property type="entry name" value="dctM"/>
    <property type="match status" value="1"/>
</dbReference>
<dbReference type="GO" id="GO:0005886">
    <property type="term" value="C:plasma membrane"/>
    <property type="evidence" value="ECO:0007669"/>
    <property type="project" value="UniProtKB-SubCell"/>
</dbReference>
<feature type="transmembrane region" description="Helical" evidence="7">
    <location>
        <begin position="359"/>
        <end position="384"/>
    </location>
</feature>
<keyword evidence="7" id="KW-0813">Transport</keyword>
<proteinExistence type="inferred from homology"/>
<dbReference type="PROSITE" id="PS50850">
    <property type="entry name" value="MFS"/>
    <property type="match status" value="1"/>
</dbReference>